<dbReference type="PROSITE" id="PS50865">
    <property type="entry name" value="ZF_MYND_2"/>
    <property type="match status" value="1"/>
</dbReference>
<dbReference type="STRING" id="4540.A0A3L6RK32"/>
<keyword evidence="2 4" id="KW-0863">Zinc-finger</keyword>
<name>A0A3L6RK32_PANMI</name>
<evidence type="ECO:0000256" key="1">
    <source>
        <dbReference type="ARBA" id="ARBA00022723"/>
    </source>
</evidence>
<keyword evidence="1" id="KW-0479">Metal-binding</keyword>
<dbReference type="GO" id="GO:0008270">
    <property type="term" value="F:zinc ion binding"/>
    <property type="evidence" value="ECO:0007669"/>
    <property type="project" value="UniProtKB-KW"/>
</dbReference>
<keyword evidence="6" id="KW-0812">Transmembrane</keyword>
<sequence length="440" mass="47420">MEEEEAGSPSAAAVVLALVALVVVPGLALLARSRWRRAAARREDARRLARLAAEESELAERESVLAYYSELFPGVVHAAEVPEAPVWGPTPVAAPAQEDVEAQPQPQPPAGARGVCAVCFRPTTFRCKQCKAVKYCSFKCQIAHWRQGHKDECHPPKPLDEGKVEQERAAEENVSTGVKPVAVGSETSDANHSLKSLNGDGKHMHLEDVCTSTEVPGGHQSNGTVQISQNVPVSVDSSKMASNTEHANFVEDSPSSKGFNEELPCKSQTTAPNVSGQSSSFNEKSFNHSKEHHKARNASVVEDFSQASHNRKLEDSSNLGAAASAALEPKSSRTPISVELERSKTKLVPSALTVDKATSIHGGCSVIPIPSKVADNRSDRSFKPSERPGSTTNNLVTTLKKIVSKQTAPKVVRHYPSESTTFFWVRVASDPHDSDKLSWS</sequence>
<dbReference type="AlphaFoldDB" id="A0A3L6RK32"/>
<protein>
    <submittedName>
        <fullName evidence="8">Ubiquitin carboxyl-terminal hydrolase 16-like</fullName>
    </submittedName>
</protein>
<organism evidence="8 9">
    <name type="scientific">Panicum miliaceum</name>
    <name type="common">Proso millet</name>
    <name type="synonym">Broomcorn millet</name>
    <dbReference type="NCBI Taxonomy" id="4540"/>
    <lineage>
        <taxon>Eukaryota</taxon>
        <taxon>Viridiplantae</taxon>
        <taxon>Streptophyta</taxon>
        <taxon>Embryophyta</taxon>
        <taxon>Tracheophyta</taxon>
        <taxon>Spermatophyta</taxon>
        <taxon>Magnoliopsida</taxon>
        <taxon>Liliopsida</taxon>
        <taxon>Poales</taxon>
        <taxon>Poaceae</taxon>
        <taxon>PACMAD clade</taxon>
        <taxon>Panicoideae</taxon>
        <taxon>Panicodae</taxon>
        <taxon>Paniceae</taxon>
        <taxon>Panicinae</taxon>
        <taxon>Panicum</taxon>
        <taxon>Panicum sect. Panicum</taxon>
    </lineage>
</organism>
<keyword evidence="9" id="KW-1185">Reference proteome</keyword>
<proteinExistence type="predicted"/>
<comment type="caution">
    <text evidence="8">The sequence shown here is derived from an EMBL/GenBank/DDBJ whole genome shotgun (WGS) entry which is preliminary data.</text>
</comment>
<dbReference type="Pfam" id="PF01753">
    <property type="entry name" value="zf-MYND"/>
    <property type="match status" value="1"/>
</dbReference>
<feature type="compositionally biased region" description="Low complexity" evidence="5">
    <location>
        <begin position="316"/>
        <end position="329"/>
    </location>
</feature>
<evidence type="ECO:0000256" key="3">
    <source>
        <dbReference type="ARBA" id="ARBA00022833"/>
    </source>
</evidence>
<dbReference type="SUPFAM" id="SSF144232">
    <property type="entry name" value="HIT/MYND zinc finger-like"/>
    <property type="match status" value="1"/>
</dbReference>
<feature type="compositionally biased region" description="Polar residues" evidence="5">
    <location>
        <begin position="185"/>
        <end position="196"/>
    </location>
</feature>
<feature type="compositionally biased region" description="Basic and acidic residues" evidence="5">
    <location>
        <begin position="149"/>
        <end position="171"/>
    </location>
</feature>
<evidence type="ECO:0000256" key="2">
    <source>
        <dbReference type="ARBA" id="ARBA00022771"/>
    </source>
</evidence>
<evidence type="ECO:0000313" key="9">
    <source>
        <dbReference type="Proteomes" id="UP000275267"/>
    </source>
</evidence>
<reference evidence="9" key="1">
    <citation type="journal article" date="2019" name="Nat. Commun.">
        <title>The genome of broomcorn millet.</title>
        <authorList>
            <person name="Zou C."/>
            <person name="Miki D."/>
            <person name="Li D."/>
            <person name="Tang Q."/>
            <person name="Xiao L."/>
            <person name="Rajput S."/>
            <person name="Deng P."/>
            <person name="Jia W."/>
            <person name="Huang R."/>
            <person name="Zhang M."/>
            <person name="Sun Y."/>
            <person name="Hu J."/>
            <person name="Fu X."/>
            <person name="Schnable P.S."/>
            <person name="Li F."/>
            <person name="Zhang H."/>
            <person name="Feng B."/>
            <person name="Zhu X."/>
            <person name="Liu R."/>
            <person name="Schnable J.C."/>
            <person name="Zhu J.-K."/>
            <person name="Zhang H."/>
        </authorList>
    </citation>
    <scope>NUCLEOTIDE SEQUENCE [LARGE SCALE GENOMIC DNA]</scope>
</reference>
<dbReference type="FunFam" id="6.10.140.2220:FF:000006">
    <property type="entry name" value="Ubiquitin carboxyl-terminal hydrolase 15"/>
    <property type="match status" value="1"/>
</dbReference>
<feature type="domain" description="MYND-type" evidence="7">
    <location>
        <begin position="116"/>
        <end position="153"/>
    </location>
</feature>
<feature type="compositionally biased region" description="Polar residues" evidence="5">
    <location>
        <begin position="266"/>
        <end position="284"/>
    </location>
</feature>
<keyword evidence="6" id="KW-0472">Membrane</keyword>
<dbReference type="PROSITE" id="PS01360">
    <property type="entry name" value="ZF_MYND_1"/>
    <property type="match status" value="1"/>
</dbReference>
<feature type="region of interest" description="Disordered" evidence="5">
    <location>
        <begin position="248"/>
        <end position="335"/>
    </location>
</feature>
<evidence type="ECO:0000313" key="8">
    <source>
        <dbReference type="EMBL" id="RLN04786.1"/>
    </source>
</evidence>
<gene>
    <name evidence="8" type="ORF">C2845_PM13G20330</name>
</gene>
<keyword evidence="3" id="KW-0862">Zinc</keyword>
<evidence type="ECO:0000256" key="6">
    <source>
        <dbReference type="SAM" id="Phobius"/>
    </source>
</evidence>
<dbReference type="EMBL" id="PQIB02000008">
    <property type="protein sequence ID" value="RLN04786.1"/>
    <property type="molecule type" value="Genomic_DNA"/>
</dbReference>
<keyword evidence="6" id="KW-1133">Transmembrane helix</keyword>
<feature type="region of interest" description="Disordered" evidence="5">
    <location>
        <begin position="149"/>
        <end position="203"/>
    </location>
</feature>
<dbReference type="Proteomes" id="UP000275267">
    <property type="component" value="Unassembled WGS sequence"/>
</dbReference>
<dbReference type="InterPro" id="IPR002893">
    <property type="entry name" value="Znf_MYND"/>
</dbReference>
<feature type="transmembrane region" description="Helical" evidence="6">
    <location>
        <begin position="12"/>
        <end position="31"/>
    </location>
</feature>
<accession>A0A3L6RK32</accession>
<dbReference type="OrthoDB" id="420187at2759"/>
<evidence type="ECO:0000256" key="5">
    <source>
        <dbReference type="SAM" id="MobiDB-lite"/>
    </source>
</evidence>
<dbReference type="GO" id="GO:0016787">
    <property type="term" value="F:hydrolase activity"/>
    <property type="evidence" value="ECO:0007669"/>
    <property type="project" value="UniProtKB-KW"/>
</dbReference>
<evidence type="ECO:0000256" key="4">
    <source>
        <dbReference type="PROSITE-ProRule" id="PRU00134"/>
    </source>
</evidence>
<dbReference type="Gene3D" id="6.10.140.2220">
    <property type="match status" value="1"/>
</dbReference>
<evidence type="ECO:0000259" key="7">
    <source>
        <dbReference type="PROSITE" id="PS50865"/>
    </source>
</evidence>